<dbReference type="SUPFAM" id="SSF88946">
    <property type="entry name" value="Sigma2 domain of RNA polymerase sigma factors"/>
    <property type="match status" value="1"/>
</dbReference>
<dbReference type="Pfam" id="PF08281">
    <property type="entry name" value="Sigma70_r4_2"/>
    <property type="match status" value="1"/>
</dbReference>
<evidence type="ECO:0000256" key="4">
    <source>
        <dbReference type="ARBA" id="ARBA00023163"/>
    </source>
</evidence>
<dbReference type="Gene3D" id="1.10.10.10">
    <property type="entry name" value="Winged helix-like DNA-binding domain superfamily/Winged helix DNA-binding domain"/>
    <property type="match status" value="1"/>
</dbReference>
<dbReference type="InterPro" id="IPR007627">
    <property type="entry name" value="RNA_pol_sigma70_r2"/>
</dbReference>
<dbReference type="InterPro" id="IPR013249">
    <property type="entry name" value="RNA_pol_sigma70_r4_t2"/>
</dbReference>
<dbReference type="InterPro" id="IPR013325">
    <property type="entry name" value="RNA_pol_sigma_r2"/>
</dbReference>
<dbReference type="NCBIfam" id="TIGR02937">
    <property type="entry name" value="sigma70-ECF"/>
    <property type="match status" value="1"/>
</dbReference>
<gene>
    <name evidence="7" type="ORF">SAMN05192579_107162</name>
</gene>
<comment type="similarity">
    <text evidence="1">Belongs to the sigma-70 factor family. ECF subfamily.</text>
</comment>
<feature type="domain" description="RNA polymerase sigma factor 70 region 4 type 2" evidence="6">
    <location>
        <begin position="105"/>
        <end position="150"/>
    </location>
</feature>
<dbReference type="InterPro" id="IPR014284">
    <property type="entry name" value="RNA_pol_sigma-70_dom"/>
</dbReference>
<accession>A0A1I4CUJ5</accession>
<dbReference type="Gene3D" id="1.10.1740.10">
    <property type="match status" value="1"/>
</dbReference>
<dbReference type="Proteomes" id="UP000198725">
    <property type="component" value="Unassembled WGS sequence"/>
</dbReference>
<dbReference type="InterPro" id="IPR036388">
    <property type="entry name" value="WH-like_DNA-bd_sf"/>
</dbReference>
<dbReference type="PANTHER" id="PTHR43133:SF63">
    <property type="entry name" value="RNA POLYMERASE SIGMA FACTOR FECI-RELATED"/>
    <property type="match status" value="1"/>
</dbReference>
<reference evidence="8" key="1">
    <citation type="submission" date="2016-10" db="EMBL/GenBank/DDBJ databases">
        <authorList>
            <person name="Varghese N."/>
            <person name="Submissions S."/>
        </authorList>
    </citation>
    <scope>NUCLEOTIDE SEQUENCE [LARGE SCALE GENOMIC DNA]</scope>
    <source>
        <strain evidence="8">MO64</strain>
    </source>
</reference>
<keyword evidence="4" id="KW-0804">Transcription</keyword>
<protein>
    <submittedName>
        <fullName evidence="7">RNA polymerase sigma-70 factor, ECF subfamily</fullName>
    </submittedName>
</protein>
<dbReference type="GO" id="GO:0003677">
    <property type="term" value="F:DNA binding"/>
    <property type="evidence" value="ECO:0007669"/>
    <property type="project" value="InterPro"/>
</dbReference>
<dbReference type="GO" id="GO:0006352">
    <property type="term" value="P:DNA-templated transcription initiation"/>
    <property type="evidence" value="ECO:0007669"/>
    <property type="project" value="InterPro"/>
</dbReference>
<feature type="domain" description="RNA polymerase sigma-70 region 2" evidence="5">
    <location>
        <begin position="9"/>
        <end position="70"/>
    </location>
</feature>
<dbReference type="InterPro" id="IPR013324">
    <property type="entry name" value="RNA_pol_sigma_r3/r4-like"/>
</dbReference>
<evidence type="ECO:0000259" key="5">
    <source>
        <dbReference type="Pfam" id="PF04542"/>
    </source>
</evidence>
<organism evidence="7 8">
    <name type="scientific">Rhodanobacter glycinis</name>
    <dbReference type="NCBI Taxonomy" id="582702"/>
    <lineage>
        <taxon>Bacteria</taxon>
        <taxon>Pseudomonadati</taxon>
        <taxon>Pseudomonadota</taxon>
        <taxon>Gammaproteobacteria</taxon>
        <taxon>Lysobacterales</taxon>
        <taxon>Rhodanobacteraceae</taxon>
        <taxon>Rhodanobacter</taxon>
    </lineage>
</organism>
<name>A0A1I4CUJ5_9GAMM</name>
<sequence>MGDVLQMFRKVRAVILRQGVAPQDADDIVQEAFARLESYTRRQELRSQEAFLVTTAVNIGRDAARRRGRTPAQATEFDLDTIVDAAPQPEEQLLLQERLRRTRTGMAQLDPVTRRCLLAQRLDGLTFPQIAERENMSVAAVEKRVARAVLFLTKWMDEQ</sequence>
<dbReference type="EMBL" id="FOSR01000007">
    <property type="protein sequence ID" value="SFK84280.1"/>
    <property type="molecule type" value="Genomic_DNA"/>
</dbReference>
<keyword evidence="8" id="KW-1185">Reference proteome</keyword>
<dbReference type="RefSeq" id="WP_092703570.1">
    <property type="nucleotide sequence ID" value="NZ_FOSR01000007.1"/>
</dbReference>
<dbReference type="PANTHER" id="PTHR43133">
    <property type="entry name" value="RNA POLYMERASE ECF-TYPE SIGMA FACTO"/>
    <property type="match status" value="1"/>
</dbReference>
<dbReference type="GO" id="GO:0016987">
    <property type="term" value="F:sigma factor activity"/>
    <property type="evidence" value="ECO:0007669"/>
    <property type="project" value="UniProtKB-KW"/>
</dbReference>
<evidence type="ECO:0000256" key="1">
    <source>
        <dbReference type="ARBA" id="ARBA00010641"/>
    </source>
</evidence>
<evidence type="ECO:0000256" key="3">
    <source>
        <dbReference type="ARBA" id="ARBA00023082"/>
    </source>
</evidence>
<proteinExistence type="inferred from homology"/>
<dbReference type="AlphaFoldDB" id="A0A1I4CUJ5"/>
<dbReference type="InterPro" id="IPR039425">
    <property type="entry name" value="RNA_pol_sigma-70-like"/>
</dbReference>
<keyword evidence="2" id="KW-0805">Transcription regulation</keyword>
<evidence type="ECO:0000313" key="7">
    <source>
        <dbReference type="EMBL" id="SFK84280.1"/>
    </source>
</evidence>
<evidence type="ECO:0000313" key="8">
    <source>
        <dbReference type="Proteomes" id="UP000198725"/>
    </source>
</evidence>
<evidence type="ECO:0000256" key="2">
    <source>
        <dbReference type="ARBA" id="ARBA00023015"/>
    </source>
</evidence>
<dbReference type="SUPFAM" id="SSF88659">
    <property type="entry name" value="Sigma3 and sigma4 domains of RNA polymerase sigma factors"/>
    <property type="match status" value="1"/>
</dbReference>
<evidence type="ECO:0000259" key="6">
    <source>
        <dbReference type="Pfam" id="PF08281"/>
    </source>
</evidence>
<dbReference type="Pfam" id="PF04542">
    <property type="entry name" value="Sigma70_r2"/>
    <property type="match status" value="1"/>
</dbReference>
<keyword evidence="3" id="KW-0731">Sigma factor</keyword>